<dbReference type="EMBL" id="DYDO01000013">
    <property type="protein sequence ID" value="DBA14376.1"/>
    <property type="molecule type" value="Genomic_DNA"/>
</dbReference>
<dbReference type="PANTHER" id="PTHR12353">
    <property type="entry name" value="DISKS LARGE-ASSOCIATED PROTEIN DAP SAP90/PSD-95-ASSOCIATED PROTEIN"/>
    <property type="match status" value="1"/>
</dbReference>
<comment type="similarity">
    <text evidence="1">Belongs to the SAPAP family.</text>
</comment>
<evidence type="ECO:0008006" key="5">
    <source>
        <dbReference type="Google" id="ProtNLM"/>
    </source>
</evidence>
<feature type="compositionally biased region" description="Basic and acidic residues" evidence="2">
    <location>
        <begin position="257"/>
        <end position="289"/>
    </location>
</feature>
<dbReference type="Pfam" id="PF03359">
    <property type="entry name" value="GKAP"/>
    <property type="match status" value="1"/>
</dbReference>
<evidence type="ECO:0000256" key="2">
    <source>
        <dbReference type="SAM" id="MobiDB-lite"/>
    </source>
</evidence>
<feature type="region of interest" description="Disordered" evidence="2">
    <location>
        <begin position="162"/>
        <end position="234"/>
    </location>
</feature>
<feature type="compositionally biased region" description="Basic and acidic residues" evidence="2">
    <location>
        <begin position="671"/>
        <end position="685"/>
    </location>
</feature>
<evidence type="ECO:0000313" key="4">
    <source>
        <dbReference type="Proteomes" id="UP001181693"/>
    </source>
</evidence>
<dbReference type="GO" id="GO:0007052">
    <property type="term" value="P:mitotic spindle organization"/>
    <property type="evidence" value="ECO:0007669"/>
    <property type="project" value="TreeGrafter"/>
</dbReference>
<dbReference type="GO" id="GO:0031616">
    <property type="term" value="C:spindle pole centrosome"/>
    <property type="evidence" value="ECO:0007669"/>
    <property type="project" value="TreeGrafter"/>
</dbReference>
<name>A0AAV2ZRE8_PYXAD</name>
<dbReference type="AlphaFoldDB" id="A0AAV2ZRE8"/>
<evidence type="ECO:0000313" key="3">
    <source>
        <dbReference type="EMBL" id="DBA14376.1"/>
    </source>
</evidence>
<gene>
    <name evidence="3" type="ORF">GDO54_005357</name>
</gene>
<dbReference type="GO" id="GO:0007346">
    <property type="term" value="P:regulation of mitotic cell cycle"/>
    <property type="evidence" value="ECO:0007669"/>
    <property type="project" value="TreeGrafter"/>
</dbReference>
<protein>
    <recommendedName>
        <fullName evidence="5">Disks large-associated protein 5</fullName>
    </recommendedName>
</protein>
<organism evidence="3 4">
    <name type="scientific">Pyxicephalus adspersus</name>
    <name type="common">African bullfrog</name>
    <dbReference type="NCBI Taxonomy" id="30357"/>
    <lineage>
        <taxon>Eukaryota</taxon>
        <taxon>Metazoa</taxon>
        <taxon>Chordata</taxon>
        <taxon>Craniata</taxon>
        <taxon>Vertebrata</taxon>
        <taxon>Euteleostomi</taxon>
        <taxon>Amphibia</taxon>
        <taxon>Batrachia</taxon>
        <taxon>Anura</taxon>
        <taxon>Neobatrachia</taxon>
        <taxon>Ranoidea</taxon>
        <taxon>Pyxicephalidae</taxon>
        <taxon>Pyxicephalinae</taxon>
        <taxon>Pyxicephalus</taxon>
    </lineage>
</organism>
<evidence type="ECO:0000256" key="1">
    <source>
        <dbReference type="ARBA" id="ARBA00008839"/>
    </source>
</evidence>
<accession>A0AAV2ZRE8</accession>
<feature type="region of interest" description="Disordered" evidence="2">
    <location>
        <begin position="671"/>
        <end position="704"/>
    </location>
</feature>
<dbReference type="GO" id="GO:0008017">
    <property type="term" value="F:microtubule binding"/>
    <property type="evidence" value="ECO:0007669"/>
    <property type="project" value="TreeGrafter"/>
</dbReference>
<dbReference type="GO" id="GO:0005737">
    <property type="term" value="C:cytoplasm"/>
    <property type="evidence" value="ECO:0007669"/>
    <property type="project" value="TreeGrafter"/>
</dbReference>
<feature type="region of interest" description="Disordered" evidence="2">
    <location>
        <begin position="525"/>
        <end position="606"/>
    </location>
</feature>
<dbReference type="GO" id="GO:0023052">
    <property type="term" value="P:signaling"/>
    <property type="evidence" value="ECO:0007669"/>
    <property type="project" value="InterPro"/>
</dbReference>
<proteinExistence type="inferred from homology"/>
<dbReference type="InterPro" id="IPR005026">
    <property type="entry name" value="SAPAP"/>
</dbReference>
<reference evidence="3" key="1">
    <citation type="thesis" date="2020" institute="ProQuest LLC" country="789 East Eisenhower Parkway, Ann Arbor, MI, USA">
        <title>Comparative Genomics and Chromosome Evolution.</title>
        <authorList>
            <person name="Mudd A.B."/>
        </authorList>
    </citation>
    <scope>NUCLEOTIDE SEQUENCE</scope>
    <source>
        <strain evidence="3">1538</strain>
        <tissue evidence="3">Blood</tissue>
    </source>
</reference>
<sequence>MDIKSQFAGRYKTDMSIENLRAKVARRKSITQKENRHKEYRRGRGLALVDINVSVVKEQDLTVLDEVNETFSAKGAKNKTVPGKMNENISAARRAMLQRFLEEKQLRKLKEQREKASKGIFKCGIYKPEASCIPVLTSQNVAKVKPKEKPAPPVVTRVTRSAAKVEASVPNTRSRPAKAPGLNKASDRTVPKGRGQTSVLKMNEKENKVAPKPQKRTKENSEQEVTLTKPKPVVSDETEKLMAEVATEVTAMESEVPGEKETCVQKESEVPAEKESEVPAEKETCVQKERKPSFAPDNFKFQPLDGLSTFKFQPMTPKRASAFLTPTFTWSPVDGKRQLLKSEIQKLTLLCCDWDKRIDQDIPEDAKDLIRTTVGQTRLLMTERFKQFEGLVDNCEFKLGEKETTCTDLDGFWDMVYFQIEDVSKKFVNLGKLEQNAWQQTTFQTKKVVRKKPTIAATVNKSQGDSGRAAARSRLAAIKAAMRNKVKQEELVEEVTVSERPMPVNPVVFDAGFFRIESPAKLPGSLRSTRVHSQANTPKSAKKDIQNSVTGSTEESAGQMPVKTSPMPAKSPARKALFDAEGESLQNHQEDPVVTNPENTETESETVPQVVDLSKYLVHTTTENPGSVTNSPGFMECSRLETGGTELEEDSKFDITSTVVDDVFMCSPEKVQETKISPPKDDFKNPENPLDFLESCTSSNMVEK</sequence>
<dbReference type="GO" id="GO:0007059">
    <property type="term" value="P:chromosome segregation"/>
    <property type="evidence" value="ECO:0007669"/>
    <property type="project" value="TreeGrafter"/>
</dbReference>
<dbReference type="GO" id="GO:0051382">
    <property type="term" value="P:kinetochore assembly"/>
    <property type="evidence" value="ECO:0007669"/>
    <property type="project" value="TreeGrafter"/>
</dbReference>
<dbReference type="PANTHER" id="PTHR12353:SF1">
    <property type="entry name" value="DISKS LARGE-ASSOCIATED PROTEIN 5"/>
    <property type="match status" value="1"/>
</dbReference>
<feature type="compositionally biased region" description="Polar residues" evidence="2">
    <location>
        <begin position="526"/>
        <end position="539"/>
    </location>
</feature>
<feature type="compositionally biased region" description="Polar residues" evidence="2">
    <location>
        <begin position="695"/>
        <end position="704"/>
    </location>
</feature>
<dbReference type="Proteomes" id="UP001181693">
    <property type="component" value="Unassembled WGS sequence"/>
</dbReference>
<feature type="compositionally biased region" description="Polar residues" evidence="2">
    <location>
        <begin position="546"/>
        <end position="556"/>
    </location>
</feature>
<comment type="caution">
    <text evidence="3">The sequence shown here is derived from an EMBL/GenBank/DDBJ whole genome shotgun (WGS) entry which is preliminary data.</text>
</comment>
<dbReference type="GO" id="GO:0005634">
    <property type="term" value="C:nucleus"/>
    <property type="evidence" value="ECO:0007669"/>
    <property type="project" value="TreeGrafter"/>
</dbReference>
<keyword evidence="4" id="KW-1185">Reference proteome</keyword>
<dbReference type="GO" id="GO:0051642">
    <property type="term" value="P:centrosome localization"/>
    <property type="evidence" value="ECO:0007669"/>
    <property type="project" value="TreeGrafter"/>
</dbReference>
<feature type="region of interest" description="Disordered" evidence="2">
    <location>
        <begin position="253"/>
        <end position="289"/>
    </location>
</feature>